<dbReference type="KEGG" id="tva:4747812"/>
<dbReference type="GO" id="GO:0005794">
    <property type="term" value="C:Golgi apparatus"/>
    <property type="evidence" value="ECO:0000318"/>
    <property type="project" value="GO_Central"/>
</dbReference>
<reference evidence="2" key="2">
    <citation type="journal article" date="2007" name="Science">
        <title>Draft genome sequence of the sexually transmitted pathogen Trichomonas vaginalis.</title>
        <authorList>
            <person name="Carlton J.M."/>
            <person name="Hirt R.P."/>
            <person name="Silva J.C."/>
            <person name="Delcher A.L."/>
            <person name="Schatz M."/>
            <person name="Zhao Q."/>
            <person name="Wortman J.R."/>
            <person name="Bidwell S.L."/>
            <person name="Alsmark U.C.M."/>
            <person name="Besteiro S."/>
            <person name="Sicheritz-Ponten T."/>
            <person name="Noel C.J."/>
            <person name="Dacks J.B."/>
            <person name="Foster P.G."/>
            <person name="Simillion C."/>
            <person name="Van de Peer Y."/>
            <person name="Miranda-Saavedra D."/>
            <person name="Barton G.J."/>
            <person name="Westrop G.D."/>
            <person name="Mueller S."/>
            <person name="Dessi D."/>
            <person name="Fiori P.L."/>
            <person name="Ren Q."/>
            <person name="Paulsen I."/>
            <person name="Zhang H."/>
            <person name="Bastida-Corcuera F.D."/>
            <person name="Simoes-Barbosa A."/>
            <person name="Brown M.T."/>
            <person name="Hayes R.D."/>
            <person name="Mukherjee M."/>
            <person name="Okumura C.Y."/>
            <person name="Schneider R."/>
            <person name="Smith A.J."/>
            <person name="Vanacova S."/>
            <person name="Villalvazo M."/>
            <person name="Haas B.J."/>
            <person name="Pertea M."/>
            <person name="Feldblyum T.V."/>
            <person name="Utterback T.R."/>
            <person name="Shu C.L."/>
            <person name="Osoegawa K."/>
            <person name="de Jong P.J."/>
            <person name="Hrdy I."/>
            <person name="Horvathova L."/>
            <person name="Zubacova Z."/>
            <person name="Dolezal P."/>
            <person name="Malik S.B."/>
            <person name="Logsdon J.M. Jr."/>
            <person name="Henze K."/>
            <person name="Gupta A."/>
            <person name="Wang C.C."/>
            <person name="Dunne R.L."/>
            <person name="Upcroft J.A."/>
            <person name="Upcroft P."/>
            <person name="White O."/>
            <person name="Salzberg S.L."/>
            <person name="Tang P."/>
            <person name="Chiu C.-H."/>
            <person name="Lee Y.-S."/>
            <person name="Embley T.M."/>
            <person name="Coombs G.H."/>
            <person name="Mottram J.C."/>
            <person name="Tachezy J."/>
            <person name="Fraser-Liggett C.M."/>
            <person name="Johnson P.J."/>
        </authorList>
    </citation>
    <scope>NUCLEOTIDE SEQUENCE [LARGE SCALE GENOMIC DNA]</scope>
    <source>
        <strain evidence="2">G3</strain>
    </source>
</reference>
<evidence type="ECO:0000256" key="1">
    <source>
        <dbReference type="SAM" id="Phobius"/>
    </source>
</evidence>
<dbReference type="EMBL" id="DS114135">
    <property type="protein sequence ID" value="EAX90126.1"/>
    <property type="molecule type" value="Genomic_DNA"/>
</dbReference>
<protein>
    <recommendedName>
        <fullName evidence="4">Intimal thickness related receptor IRP domain-containing protein</fullName>
    </recommendedName>
</protein>
<accession>A2FY79</accession>
<dbReference type="AlphaFoldDB" id="A2FY79"/>
<dbReference type="VEuPathDB" id="TrichDB:TVAG_088190"/>
<reference evidence="2" key="1">
    <citation type="submission" date="2006-10" db="EMBL/GenBank/DDBJ databases">
        <authorList>
            <person name="Amadeo P."/>
            <person name="Zhao Q."/>
            <person name="Wortman J."/>
            <person name="Fraser-Liggett C."/>
            <person name="Carlton J."/>
        </authorList>
    </citation>
    <scope>NUCLEOTIDE SEQUENCE</scope>
    <source>
        <strain evidence="2">G3</strain>
    </source>
</reference>
<keyword evidence="1" id="KW-1133">Transmembrane helix</keyword>
<feature type="transmembrane region" description="Helical" evidence="1">
    <location>
        <begin position="200"/>
        <end position="218"/>
    </location>
</feature>
<feature type="transmembrane region" description="Helical" evidence="1">
    <location>
        <begin position="110"/>
        <end position="129"/>
    </location>
</feature>
<evidence type="ECO:0000313" key="2">
    <source>
        <dbReference type="EMBL" id="EAX90126.1"/>
    </source>
</evidence>
<keyword evidence="3" id="KW-1185">Reference proteome</keyword>
<dbReference type="Proteomes" id="UP000001542">
    <property type="component" value="Unassembled WGS sequence"/>
</dbReference>
<name>A2FY79_TRIV3</name>
<dbReference type="VEuPathDB" id="TrichDB:TVAGG3_0446100"/>
<dbReference type="RefSeq" id="XP_001303056.1">
    <property type="nucleotide sequence ID" value="XM_001303055.1"/>
</dbReference>
<dbReference type="GO" id="GO:0016020">
    <property type="term" value="C:membrane"/>
    <property type="evidence" value="ECO:0000318"/>
    <property type="project" value="GO_Central"/>
</dbReference>
<feature type="transmembrane region" description="Helical" evidence="1">
    <location>
        <begin position="79"/>
        <end position="98"/>
    </location>
</feature>
<feature type="transmembrane region" description="Helical" evidence="1">
    <location>
        <begin position="252"/>
        <end position="273"/>
    </location>
</feature>
<keyword evidence="1" id="KW-0812">Transmembrane</keyword>
<keyword evidence="1" id="KW-0472">Membrane</keyword>
<sequence>MRKSFTKEIYDKPSKYSVFCINIDTQENFAQYQIISTGNYVLQPIVFNNCAQKFKILIKYKNPKKICDSRDQFMPQIQFFIGIAYSLAFISWIINQILHPHFVISLHTSFLFFCLIESISNFFSAYTWNEYSISGHISQTLLSISSFLKIFSKLFFLVTNILAVFGWGTYRISLTAKEVLISISTSCFYCFSIELAEAEYYYRIVMVCIVEIAALLLCHSIMDGISNAGHIFGLFSNSDEILMMKLQMNINFSFQIFSMSIIMTIISSILILLSSPASIIVIFDEIMNFIILGIDMKWFFFNKSYEPTKYDSSAENHYIVETPLDNEIYLMQSE</sequence>
<feature type="transmembrane region" description="Helical" evidence="1">
    <location>
        <begin position="150"/>
        <end position="170"/>
    </location>
</feature>
<evidence type="ECO:0008006" key="4">
    <source>
        <dbReference type="Google" id="ProtNLM"/>
    </source>
</evidence>
<evidence type="ECO:0000313" key="3">
    <source>
        <dbReference type="Proteomes" id="UP000001542"/>
    </source>
</evidence>
<dbReference type="InParanoid" id="A2FY79"/>
<organism evidence="2 3">
    <name type="scientific">Trichomonas vaginalis (strain ATCC PRA-98 / G3)</name>
    <dbReference type="NCBI Taxonomy" id="412133"/>
    <lineage>
        <taxon>Eukaryota</taxon>
        <taxon>Metamonada</taxon>
        <taxon>Parabasalia</taxon>
        <taxon>Trichomonadida</taxon>
        <taxon>Trichomonadidae</taxon>
        <taxon>Trichomonas</taxon>
    </lineage>
</organism>
<proteinExistence type="predicted"/>
<gene>
    <name evidence="2" type="ORF">TVAG_088190</name>
</gene>
<feature type="transmembrane region" description="Helical" evidence="1">
    <location>
        <begin position="279"/>
        <end position="300"/>
    </location>
</feature>